<gene>
    <name evidence="1" type="ORF">METZ01_LOCUS347123</name>
</gene>
<accession>A0A382R992</accession>
<feature type="non-terminal residue" evidence="1">
    <location>
        <position position="25"/>
    </location>
</feature>
<proteinExistence type="predicted"/>
<name>A0A382R992_9ZZZZ</name>
<sequence>MIFFAGKEKTEDLLYQAMSFMEKRQ</sequence>
<organism evidence="1">
    <name type="scientific">marine metagenome</name>
    <dbReference type="NCBI Taxonomy" id="408172"/>
    <lineage>
        <taxon>unclassified sequences</taxon>
        <taxon>metagenomes</taxon>
        <taxon>ecological metagenomes</taxon>
    </lineage>
</organism>
<dbReference type="EMBL" id="UINC01120044">
    <property type="protein sequence ID" value="SVC94269.1"/>
    <property type="molecule type" value="Genomic_DNA"/>
</dbReference>
<reference evidence="1" key="1">
    <citation type="submission" date="2018-05" db="EMBL/GenBank/DDBJ databases">
        <authorList>
            <person name="Lanie J.A."/>
            <person name="Ng W.-L."/>
            <person name="Kazmierczak K.M."/>
            <person name="Andrzejewski T.M."/>
            <person name="Davidsen T.M."/>
            <person name="Wayne K.J."/>
            <person name="Tettelin H."/>
            <person name="Glass J.I."/>
            <person name="Rusch D."/>
            <person name="Podicherti R."/>
            <person name="Tsui H.-C.T."/>
            <person name="Winkler M.E."/>
        </authorList>
    </citation>
    <scope>NUCLEOTIDE SEQUENCE</scope>
</reference>
<dbReference type="AlphaFoldDB" id="A0A382R992"/>
<protein>
    <submittedName>
        <fullName evidence="1">Uncharacterized protein</fullName>
    </submittedName>
</protein>
<evidence type="ECO:0000313" key="1">
    <source>
        <dbReference type="EMBL" id="SVC94269.1"/>
    </source>
</evidence>